<dbReference type="Proteomes" id="UP000095286">
    <property type="component" value="Unplaced"/>
</dbReference>
<reference evidence="2" key="1">
    <citation type="submission" date="2016-11" db="UniProtKB">
        <authorList>
            <consortium name="WormBaseParasite"/>
        </authorList>
    </citation>
    <scope>IDENTIFICATION</scope>
    <source>
        <strain evidence="2">KR3021</strain>
    </source>
</reference>
<evidence type="ECO:0000313" key="1">
    <source>
        <dbReference type="Proteomes" id="UP000095286"/>
    </source>
</evidence>
<name>A0AC35U408_9BILA</name>
<dbReference type="WBParaSite" id="RSKR_0000722300.1">
    <property type="protein sequence ID" value="RSKR_0000722300.1"/>
    <property type="gene ID" value="RSKR_0000722300"/>
</dbReference>
<accession>A0AC35U408</accession>
<proteinExistence type="predicted"/>
<protein>
    <submittedName>
        <fullName evidence="2">Uncharacterized protein</fullName>
    </submittedName>
</protein>
<sequence length="251" mass="28903">MNVAVILNEIKVNLDGPEDKLIELFESVSINELCQRNSKSLLTFTYYLNAFSIGKCTKTNLIDKRKLWLSISPIFHSILRAINLLGSHEDKLNLLIMICNTGTYYKDVGDDLLIEHCFESAWAIRTEFESDEGKVVYSKARKEELVELFNNVEVTFMLRNVCKKTHLHKDSVKIEAPKKRASFSTYNPLHSLDGNTRKSSADEVNLKQMKYQRRNTLVKIEDFYDLSCPVAQKIKETVDKILLDDKDDLSD</sequence>
<evidence type="ECO:0000313" key="2">
    <source>
        <dbReference type="WBParaSite" id="RSKR_0000722300.1"/>
    </source>
</evidence>
<organism evidence="1 2">
    <name type="scientific">Rhabditophanes sp. KR3021</name>
    <dbReference type="NCBI Taxonomy" id="114890"/>
    <lineage>
        <taxon>Eukaryota</taxon>
        <taxon>Metazoa</taxon>
        <taxon>Ecdysozoa</taxon>
        <taxon>Nematoda</taxon>
        <taxon>Chromadorea</taxon>
        <taxon>Rhabditida</taxon>
        <taxon>Tylenchina</taxon>
        <taxon>Panagrolaimomorpha</taxon>
        <taxon>Strongyloidoidea</taxon>
        <taxon>Alloionematidae</taxon>
        <taxon>Rhabditophanes</taxon>
    </lineage>
</organism>